<dbReference type="InterPro" id="IPR007374">
    <property type="entry name" value="ASCH_domain"/>
</dbReference>
<sequence length="120" mass="14531">MNLSPDSFEMIEVGIKTIEMRLYDEKRKKISKGDYIKFISTMNDNKQLEVKVIDIYRYNNFEELYKEFNKVKLGYREDEIAHYTDMEQYYSKEDIDKYGVIGIELEVVNKNHNLFYNNIE</sequence>
<protein>
    <submittedName>
        <fullName evidence="2">RNA-binding protein</fullName>
    </submittedName>
</protein>
<proteinExistence type="predicted"/>
<name>A0A140GUA0_CLOPF</name>
<evidence type="ECO:0000313" key="2">
    <source>
        <dbReference type="EMBL" id="AMN37187.1"/>
    </source>
</evidence>
<gene>
    <name evidence="2" type="ORF">JFP838_05405</name>
</gene>
<dbReference type="CDD" id="cd06555">
    <property type="entry name" value="ASCH_PF0470_like"/>
    <property type="match status" value="1"/>
</dbReference>
<dbReference type="Proteomes" id="UP000070260">
    <property type="component" value="Chromosome"/>
</dbReference>
<dbReference type="EMBL" id="CP010994">
    <property type="protein sequence ID" value="AMN37187.1"/>
    <property type="molecule type" value="Genomic_DNA"/>
</dbReference>
<dbReference type="Pfam" id="PF04266">
    <property type="entry name" value="ASCH"/>
    <property type="match status" value="1"/>
</dbReference>
<dbReference type="SUPFAM" id="SSF88697">
    <property type="entry name" value="PUA domain-like"/>
    <property type="match status" value="1"/>
</dbReference>
<evidence type="ECO:0000313" key="3">
    <source>
        <dbReference type="Proteomes" id="UP000070260"/>
    </source>
</evidence>
<reference evidence="2 3" key="1">
    <citation type="journal article" date="2016" name="PLoS ONE">
        <title>Plasmid Characterization and Chromosome Analysis of Two netF+ Clostridium perfringens Isolates Associated with Foal and Canine Necrotizing Enteritis.</title>
        <authorList>
            <person name="Mehdizadeh Gohari I."/>
            <person name="Kropinski A.M."/>
            <person name="Weese S.J."/>
            <person name="Parreira V.R."/>
            <person name="Whitehead A.E."/>
            <person name="Boerlin P."/>
            <person name="Prescott J.F."/>
        </authorList>
    </citation>
    <scope>NUCLEOTIDE SEQUENCE [LARGE SCALE GENOMIC DNA]</scope>
    <source>
        <strain evidence="2 3">JP838</strain>
    </source>
</reference>
<dbReference type="Gene3D" id="2.30.130.30">
    <property type="entry name" value="Hypothetical protein"/>
    <property type="match status" value="1"/>
</dbReference>
<dbReference type="PATRIC" id="fig|1502.177.peg.1084"/>
<feature type="domain" description="ASCH" evidence="1">
    <location>
        <begin position="3"/>
        <end position="108"/>
    </location>
</feature>
<dbReference type="InterPro" id="IPR015947">
    <property type="entry name" value="PUA-like_sf"/>
</dbReference>
<accession>A0A140GUA0</accession>
<evidence type="ECO:0000259" key="1">
    <source>
        <dbReference type="Pfam" id="PF04266"/>
    </source>
</evidence>
<organism evidence="2 3">
    <name type="scientific">Clostridium perfringens</name>
    <dbReference type="NCBI Taxonomy" id="1502"/>
    <lineage>
        <taxon>Bacteria</taxon>
        <taxon>Bacillati</taxon>
        <taxon>Bacillota</taxon>
        <taxon>Clostridia</taxon>
        <taxon>Eubacteriales</taxon>
        <taxon>Clostridiaceae</taxon>
        <taxon>Clostridium</taxon>
    </lineage>
</organism>
<dbReference type="AlphaFoldDB" id="A0A140GUA0"/>